<dbReference type="Pfam" id="PF07589">
    <property type="entry name" value="PEP-CTERM"/>
    <property type="match status" value="1"/>
</dbReference>
<gene>
    <name evidence="3" type="ORF">NX780_04260</name>
</gene>
<proteinExistence type="predicted"/>
<name>A0ABT2AH45_9BURK</name>
<dbReference type="RefSeq" id="WP_258826605.1">
    <property type="nucleotide sequence ID" value="NZ_JANUHA010000002.1"/>
</dbReference>
<organism evidence="3 4">
    <name type="scientific">Massilia agri</name>
    <dbReference type="NCBI Taxonomy" id="1886785"/>
    <lineage>
        <taxon>Bacteria</taxon>
        <taxon>Pseudomonadati</taxon>
        <taxon>Pseudomonadota</taxon>
        <taxon>Betaproteobacteria</taxon>
        <taxon>Burkholderiales</taxon>
        <taxon>Oxalobacteraceae</taxon>
        <taxon>Telluria group</taxon>
        <taxon>Massilia</taxon>
    </lineage>
</organism>
<feature type="signal peptide" evidence="1">
    <location>
        <begin position="1"/>
        <end position="21"/>
    </location>
</feature>
<reference evidence="3 4" key="1">
    <citation type="submission" date="2022-08" db="EMBL/GenBank/DDBJ databases">
        <title>Reclassification of Massilia species as members of the genera Telluria, Duganella, Pseudoduganella, Mokoshia gen. nov. and Zemynaea gen. nov. using orthogonal and non-orthogonal genome-based approaches.</title>
        <authorList>
            <person name="Bowman J.P."/>
        </authorList>
    </citation>
    <scope>NUCLEOTIDE SEQUENCE [LARGE SCALE GENOMIC DNA]</scope>
    <source>
        <strain evidence="3 4">JCM 31661</strain>
    </source>
</reference>
<dbReference type="EMBL" id="JANUHA010000002">
    <property type="protein sequence ID" value="MCS0595552.1"/>
    <property type="molecule type" value="Genomic_DNA"/>
</dbReference>
<feature type="chain" id="PRO_5045956617" evidence="1">
    <location>
        <begin position="22"/>
        <end position="193"/>
    </location>
</feature>
<evidence type="ECO:0000256" key="1">
    <source>
        <dbReference type="SAM" id="SignalP"/>
    </source>
</evidence>
<dbReference type="NCBIfam" id="TIGR02595">
    <property type="entry name" value="PEP_CTERM"/>
    <property type="match status" value="1"/>
</dbReference>
<dbReference type="Proteomes" id="UP001206572">
    <property type="component" value="Unassembled WGS sequence"/>
</dbReference>
<evidence type="ECO:0000313" key="3">
    <source>
        <dbReference type="EMBL" id="MCS0595552.1"/>
    </source>
</evidence>
<comment type="caution">
    <text evidence="3">The sequence shown here is derived from an EMBL/GenBank/DDBJ whole genome shotgun (WGS) entry which is preliminary data.</text>
</comment>
<evidence type="ECO:0000313" key="4">
    <source>
        <dbReference type="Proteomes" id="UP001206572"/>
    </source>
</evidence>
<dbReference type="InterPro" id="IPR013424">
    <property type="entry name" value="Ice-binding_C"/>
</dbReference>
<feature type="domain" description="Ice-binding protein C-terminal" evidence="2">
    <location>
        <begin position="166"/>
        <end position="189"/>
    </location>
</feature>
<keyword evidence="1" id="KW-0732">Signal</keyword>
<keyword evidence="4" id="KW-1185">Reference proteome</keyword>
<sequence length="193" mass="20714">MKNLNVLLAAAGLCASLTAQAGVIETSNGDLWTQIDFFEPVGQSFVAEDQSINFAFYYRAVNSHYTNGPLRISLYSGEGVVGTALASFEFQLANDFTGFHDVDFSSVVLEIGKTYTAAVAIPGQNPFWGMSRTRTNLAGSTGYRYGNVVQSEDWTFRVTPLEQSNDVPEPGTLALLGLGLAGLGAATRKARRA</sequence>
<accession>A0ABT2AH45</accession>
<evidence type="ECO:0000259" key="2">
    <source>
        <dbReference type="Pfam" id="PF07589"/>
    </source>
</evidence>
<protein>
    <submittedName>
        <fullName evidence="3">PEP-CTERM sorting domain-containing protein</fullName>
    </submittedName>
</protein>